<organism evidence="3 4">
    <name type="scientific">Fructobacillus evanidus</name>
    <dbReference type="NCBI Taxonomy" id="3064281"/>
    <lineage>
        <taxon>Bacteria</taxon>
        <taxon>Bacillati</taxon>
        <taxon>Bacillota</taxon>
        <taxon>Bacilli</taxon>
        <taxon>Lactobacillales</taxon>
        <taxon>Lactobacillaceae</taxon>
        <taxon>Fructobacillus</taxon>
    </lineage>
</organism>
<dbReference type="EMBL" id="CAUZMB010000005">
    <property type="protein sequence ID" value="CAK1245595.1"/>
    <property type="molecule type" value="Genomic_DNA"/>
</dbReference>
<evidence type="ECO:0000313" key="3">
    <source>
        <dbReference type="EMBL" id="CAK1245595.1"/>
    </source>
</evidence>
<protein>
    <submittedName>
        <fullName evidence="3">Antitoxin component of the RelBE or YafQ-DinJ toxin-antitoxin module (RelB)</fullName>
    </submittedName>
</protein>
<gene>
    <name evidence="3" type="ORF">R55214_HHFBAMCI_01034</name>
</gene>
<reference evidence="3 4" key="1">
    <citation type="submission" date="2023-10" db="EMBL/GenBank/DDBJ databases">
        <authorList>
            <person name="Botero Cardona J."/>
        </authorList>
    </citation>
    <scope>NUCLEOTIDE SEQUENCE [LARGE SCALE GENOMIC DNA]</scope>
    <source>
        <strain evidence="3 4">R-55214</strain>
    </source>
</reference>
<evidence type="ECO:0000313" key="4">
    <source>
        <dbReference type="Proteomes" id="UP001314166"/>
    </source>
</evidence>
<dbReference type="PANTHER" id="PTHR38781:SF1">
    <property type="entry name" value="ANTITOXIN DINJ-RELATED"/>
    <property type="match status" value="1"/>
</dbReference>
<sequence length="83" mass="9764">MATQQVHFRMEEEDKKAVEELYQQMGMTASDAFRLFAKKSLEVKGLPFELYQPNERLQEAIRSDDYVTFDSSQDAWEYLSSDD</sequence>
<dbReference type="Pfam" id="PF04221">
    <property type="entry name" value="RelB"/>
    <property type="match status" value="1"/>
</dbReference>
<dbReference type="PANTHER" id="PTHR38781">
    <property type="entry name" value="ANTITOXIN DINJ-RELATED"/>
    <property type="match status" value="1"/>
</dbReference>
<comment type="caution">
    <text evidence="3">The sequence shown here is derived from an EMBL/GenBank/DDBJ whole genome shotgun (WGS) entry which is preliminary data.</text>
</comment>
<comment type="similarity">
    <text evidence="1">Belongs to the RelB/DinJ antitoxin family.</text>
</comment>
<dbReference type="Gene3D" id="1.10.1220.10">
    <property type="entry name" value="Met repressor-like"/>
    <property type="match status" value="1"/>
</dbReference>
<dbReference type="RefSeq" id="WP_338343783.1">
    <property type="nucleotide sequence ID" value="NZ_CAUZLH010000003.1"/>
</dbReference>
<proteinExistence type="inferred from homology"/>
<dbReference type="NCBIfam" id="TIGR02384">
    <property type="entry name" value="RelB_DinJ"/>
    <property type="match status" value="1"/>
</dbReference>
<dbReference type="InterPro" id="IPR013321">
    <property type="entry name" value="Arc_rbn_hlx_hlx"/>
</dbReference>
<name>A0ABN9YXM3_9LACO</name>
<keyword evidence="2" id="KW-1277">Toxin-antitoxin system</keyword>
<dbReference type="Proteomes" id="UP001314166">
    <property type="component" value="Unassembled WGS sequence"/>
</dbReference>
<evidence type="ECO:0000256" key="2">
    <source>
        <dbReference type="ARBA" id="ARBA00022649"/>
    </source>
</evidence>
<dbReference type="InterPro" id="IPR007337">
    <property type="entry name" value="RelB/DinJ"/>
</dbReference>
<accession>A0ABN9YXM3</accession>
<evidence type="ECO:0000256" key="1">
    <source>
        <dbReference type="ARBA" id="ARBA00010562"/>
    </source>
</evidence>
<keyword evidence="4" id="KW-1185">Reference proteome</keyword>